<dbReference type="PANTHER" id="PTHR38075:SF1">
    <property type="entry name" value="DUF4139 DOMAIN-CONTAINING PROTEIN"/>
    <property type="match status" value="1"/>
</dbReference>
<evidence type="ECO:0008006" key="4">
    <source>
        <dbReference type="Google" id="ProtNLM"/>
    </source>
</evidence>
<name>A0A1H6Z919_9DEIO</name>
<proteinExistence type="predicted"/>
<dbReference type="EMBL" id="FNZA01000009">
    <property type="protein sequence ID" value="SEJ49798.1"/>
    <property type="molecule type" value="Genomic_DNA"/>
</dbReference>
<protein>
    <recommendedName>
        <fullName evidence="4">DUF4139 domain-containing protein</fullName>
    </recommendedName>
</protein>
<reference evidence="3" key="1">
    <citation type="submission" date="2016-10" db="EMBL/GenBank/DDBJ databases">
        <authorList>
            <person name="Varghese N."/>
            <person name="Submissions S."/>
        </authorList>
    </citation>
    <scope>NUCLEOTIDE SEQUENCE [LARGE SCALE GENOMIC DNA]</scope>
    <source>
        <strain evidence="3">CGMCC 1.10218</strain>
    </source>
</reference>
<evidence type="ECO:0000313" key="2">
    <source>
        <dbReference type="EMBL" id="SEJ49798.1"/>
    </source>
</evidence>
<gene>
    <name evidence="2" type="ORF">SAMN04488058_10970</name>
</gene>
<dbReference type="Proteomes" id="UP000199223">
    <property type="component" value="Unassembled WGS sequence"/>
</dbReference>
<dbReference type="AlphaFoldDB" id="A0A1H6Z919"/>
<evidence type="ECO:0000313" key="3">
    <source>
        <dbReference type="Proteomes" id="UP000199223"/>
    </source>
</evidence>
<accession>A0A1H6Z919</accession>
<keyword evidence="1" id="KW-0732">Signal</keyword>
<evidence type="ECO:0000256" key="1">
    <source>
        <dbReference type="SAM" id="SignalP"/>
    </source>
</evidence>
<feature type="chain" id="PRO_5011760214" description="DUF4139 domain-containing protein" evidence="1">
    <location>
        <begin position="21"/>
        <end position="446"/>
    </location>
</feature>
<dbReference type="PANTHER" id="PTHR38075">
    <property type="entry name" value="DUF4139 DOMAIN-CONTAINING PROTEIN"/>
    <property type="match status" value="1"/>
</dbReference>
<feature type="signal peptide" evidence="1">
    <location>
        <begin position="1"/>
        <end position="20"/>
    </location>
</feature>
<sequence length="446" mass="47090">MKRLLPALLLPALLTPAARAADLRVYPSFAEVIRPAPVPVGERAFTLPLTRNAWAFVLPGSFSVGGAATAEVRVQPTDLPWLRAQEGQPVKVLRAGLSPLEGRLIRADDLLVQLASGEYLNPALSELAFAAPPPPGGPVGGVGVRVTLAGPAAGIPRLSYRTAALSWTPRYELEVSGTSATLAALAEVRNRSEETFSGQDVELYAGTVRVAEGGLYTAQDSLLNRVVAPATVSASAGVAGTAGPVGPAGPSVAGLGEVRGLQRYALRGGLQLGARETLTVPFVQPNITAFTRYNVISSYFQPGGNSGSTLRRYKFTPDRSLPTGAATVRESGALVGQVTLPAAQAGQPVELDLGADPELRFTRSVKRLSLEKDPQDRVLSTTYEVTYTLRSTKSSAARVQLRERVYGRSVVVDGRAQPSEQVNIERGVQVPVGGEARIVYRVKIGQ</sequence>
<dbReference type="RefSeq" id="WP_143068356.1">
    <property type="nucleotide sequence ID" value="NZ_FNZA01000009.1"/>
</dbReference>
<organism evidence="2 3">
    <name type="scientific">Deinococcus reticulitermitis</name>
    <dbReference type="NCBI Taxonomy" id="856736"/>
    <lineage>
        <taxon>Bacteria</taxon>
        <taxon>Thermotogati</taxon>
        <taxon>Deinococcota</taxon>
        <taxon>Deinococci</taxon>
        <taxon>Deinococcales</taxon>
        <taxon>Deinococcaceae</taxon>
        <taxon>Deinococcus</taxon>
    </lineage>
</organism>
<keyword evidence="3" id="KW-1185">Reference proteome</keyword>
<dbReference type="OrthoDB" id="58667at2"/>